<keyword evidence="2" id="KW-1185">Reference proteome</keyword>
<protein>
    <recommendedName>
        <fullName evidence="3">Histidine phosphatase family protein</fullName>
    </recommendedName>
</protein>
<organism evidence="1 2">
    <name type="scientific">Nocardioides lianchengensis</name>
    <dbReference type="NCBI Taxonomy" id="1045774"/>
    <lineage>
        <taxon>Bacteria</taxon>
        <taxon>Bacillati</taxon>
        <taxon>Actinomycetota</taxon>
        <taxon>Actinomycetes</taxon>
        <taxon>Propionibacteriales</taxon>
        <taxon>Nocardioidaceae</taxon>
        <taxon>Nocardioides</taxon>
    </lineage>
</organism>
<dbReference type="RefSeq" id="WP_090852759.1">
    <property type="nucleotide sequence ID" value="NZ_FMZM01000003.1"/>
</dbReference>
<evidence type="ECO:0000313" key="2">
    <source>
        <dbReference type="Proteomes" id="UP000199034"/>
    </source>
</evidence>
<dbReference type="STRING" id="1045774.SAMN05421872_103189"/>
<name>A0A1G6N9K4_9ACTN</name>
<reference evidence="1 2" key="1">
    <citation type="submission" date="2016-10" db="EMBL/GenBank/DDBJ databases">
        <authorList>
            <person name="de Groot N.N."/>
        </authorList>
    </citation>
    <scope>NUCLEOTIDE SEQUENCE [LARGE SCALE GENOMIC DNA]</scope>
    <source>
        <strain evidence="1 2">CGMCC 4.6858</strain>
    </source>
</reference>
<dbReference type="Proteomes" id="UP000199034">
    <property type="component" value="Unassembled WGS sequence"/>
</dbReference>
<evidence type="ECO:0000313" key="1">
    <source>
        <dbReference type="EMBL" id="SDC64540.1"/>
    </source>
</evidence>
<sequence>MTVFLVRHGRLLGDELDPAGFDDVWALRDRLPQGAAWFCAPEPATVATCQLLTEADAGILPGLRDSGPDEPAVALRERVAGTVAGLQRENPGRDLVLVGHRSAWVALAGAVAEPLGTPGVIELPDALGSAG</sequence>
<accession>A0A1G6N9K4</accession>
<dbReference type="SUPFAM" id="SSF53254">
    <property type="entry name" value="Phosphoglycerate mutase-like"/>
    <property type="match status" value="1"/>
</dbReference>
<dbReference type="OrthoDB" id="3781049at2"/>
<evidence type="ECO:0008006" key="3">
    <source>
        <dbReference type="Google" id="ProtNLM"/>
    </source>
</evidence>
<gene>
    <name evidence="1" type="ORF">SAMN05421872_103189</name>
</gene>
<dbReference type="InterPro" id="IPR029033">
    <property type="entry name" value="His_PPase_superfam"/>
</dbReference>
<dbReference type="EMBL" id="FMZM01000003">
    <property type="protein sequence ID" value="SDC64540.1"/>
    <property type="molecule type" value="Genomic_DNA"/>
</dbReference>
<proteinExistence type="predicted"/>
<dbReference type="AlphaFoldDB" id="A0A1G6N9K4"/>